<evidence type="ECO:0000256" key="4">
    <source>
        <dbReference type="ARBA" id="ARBA00021134"/>
    </source>
</evidence>
<evidence type="ECO:0000256" key="11">
    <source>
        <dbReference type="ARBA" id="ARBA00023242"/>
    </source>
</evidence>
<dbReference type="AlphaFoldDB" id="A0AAV7KV72"/>
<dbReference type="PANTHER" id="PTHR16121:SF2">
    <property type="entry name" value="CAP-SPECIFIC MRNA (NUCLEOSIDE-2'-O-)-METHYLTRANSFERASE 2"/>
    <property type="match status" value="1"/>
</dbReference>
<keyword evidence="11" id="KW-0539">Nucleus</keyword>
<name>A0AAV7KV72_PLEWA</name>
<evidence type="ECO:0000256" key="7">
    <source>
        <dbReference type="ARBA" id="ARBA00022664"/>
    </source>
</evidence>
<evidence type="ECO:0000256" key="1">
    <source>
        <dbReference type="ARBA" id="ARBA00004123"/>
    </source>
</evidence>
<evidence type="ECO:0000256" key="3">
    <source>
        <dbReference type="ARBA" id="ARBA00012770"/>
    </source>
</evidence>
<comment type="subcellular location">
    <subcellularLocation>
        <location evidence="2">Cytoplasm</location>
    </subcellularLocation>
    <subcellularLocation>
        <location evidence="1">Nucleus</location>
    </subcellularLocation>
</comment>
<keyword evidence="10" id="KW-0506">mRNA capping</keyword>
<evidence type="ECO:0000256" key="15">
    <source>
        <dbReference type="ARBA" id="ARBA00081266"/>
    </source>
</evidence>
<dbReference type="GO" id="GO:0032259">
    <property type="term" value="P:methylation"/>
    <property type="evidence" value="ECO:0007669"/>
    <property type="project" value="UniProtKB-KW"/>
</dbReference>
<feature type="binding site" evidence="16">
    <location>
        <position position="219"/>
    </location>
    <ligand>
        <name>S-adenosyl-L-methionine</name>
        <dbReference type="ChEBI" id="CHEBI:59789"/>
    </ligand>
</feature>
<accession>A0AAV7KV72</accession>
<evidence type="ECO:0000313" key="18">
    <source>
        <dbReference type="EMBL" id="KAJ1081934.1"/>
    </source>
</evidence>
<reference evidence="18" key="1">
    <citation type="journal article" date="2022" name="bioRxiv">
        <title>Sequencing and chromosome-scale assembly of the giantPleurodeles waltlgenome.</title>
        <authorList>
            <person name="Brown T."/>
            <person name="Elewa A."/>
            <person name="Iarovenko S."/>
            <person name="Subramanian E."/>
            <person name="Araus A.J."/>
            <person name="Petzold A."/>
            <person name="Susuki M."/>
            <person name="Suzuki K.-i.T."/>
            <person name="Hayashi T."/>
            <person name="Toyoda A."/>
            <person name="Oliveira C."/>
            <person name="Osipova E."/>
            <person name="Leigh N.D."/>
            <person name="Simon A."/>
            <person name="Yun M.H."/>
        </authorList>
    </citation>
    <scope>NUCLEOTIDE SEQUENCE</scope>
    <source>
        <strain evidence="18">20211129_DDA</strain>
        <tissue evidence="18">Liver</tissue>
    </source>
</reference>
<evidence type="ECO:0000313" key="19">
    <source>
        <dbReference type="Proteomes" id="UP001066276"/>
    </source>
</evidence>
<dbReference type="GO" id="GO:0004483">
    <property type="term" value="F:methyltransferase cap1 activity"/>
    <property type="evidence" value="ECO:0007669"/>
    <property type="project" value="TreeGrafter"/>
</dbReference>
<dbReference type="InterPro" id="IPR050851">
    <property type="entry name" value="mRNA_Cap_2O-Ribose_MeTrfase"/>
</dbReference>
<keyword evidence="7" id="KW-0507">mRNA processing</keyword>
<feature type="active site" description="Proton acceptor" evidence="16">
    <location>
        <position position="259"/>
    </location>
</feature>
<dbReference type="GO" id="GO:0006370">
    <property type="term" value="P:7-methylguanosine mRNA capping"/>
    <property type="evidence" value="ECO:0007669"/>
    <property type="project" value="UniProtKB-KW"/>
</dbReference>
<proteinExistence type="predicted"/>
<keyword evidence="6 16" id="KW-0489">Methyltransferase</keyword>
<evidence type="ECO:0000256" key="12">
    <source>
        <dbReference type="ARBA" id="ARBA00049477"/>
    </source>
</evidence>
<protein>
    <recommendedName>
        <fullName evidence="4">Cap-specific mRNA (nucleoside-2'-O-)-methyltransferase 2</fullName>
        <ecNumber evidence="3">2.1.1.296</ecNumber>
    </recommendedName>
    <alternativeName>
        <fullName evidence="15">Cap methyltransferase 2</fullName>
    </alternativeName>
    <alternativeName>
        <fullName evidence="13">Cap2 2'O-ribose methyltransferase 2</fullName>
    </alternativeName>
    <alternativeName>
        <fullName evidence="14">FtsJ methyltransferase domain-containing protein 1</fullName>
    </alternativeName>
</protein>
<feature type="binding site" evidence="16">
    <location>
        <position position="132"/>
    </location>
    <ligand>
        <name>S-adenosyl-L-methionine</name>
        <dbReference type="ChEBI" id="CHEBI:59789"/>
    </ligand>
</feature>
<evidence type="ECO:0000256" key="2">
    <source>
        <dbReference type="ARBA" id="ARBA00004496"/>
    </source>
</evidence>
<keyword evidence="9 16" id="KW-0949">S-adenosyl-L-methionine</keyword>
<dbReference type="FunFam" id="3.40.50.12760:FF:000002">
    <property type="entry name" value="Cap methyltransferase 2"/>
    <property type="match status" value="1"/>
</dbReference>
<keyword evidence="8 16" id="KW-0808">Transferase</keyword>
<dbReference type="GO" id="GO:0005634">
    <property type="term" value="C:nucleus"/>
    <property type="evidence" value="ECO:0007669"/>
    <property type="project" value="UniProtKB-SubCell"/>
</dbReference>
<dbReference type="Proteomes" id="UP001066276">
    <property type="component" value="Chromosome 12"/>
</dbReference>
<evidence type="ECO:0000256" key="9">
    <source>
        <dbReference type="ARBA" id="ARBA00022691"/>
    </source>
</evidence>
<dbReference type="PROSITE" id="PS51614">
    <property type="entry name" value="SAM_MT_ADRIFT"/>
    <property type="match status" value="1"/>
</dbReference>
<organism evidence="18 19">
    <name type="scientific">Pleurodeles waltl</name>
    <name type="common">Iberian ribbed newt</name>
    <dbReference type="NCBI Taxonomy" id="8319"/>
    <lineage>
        <taxon>Eukaryota</taxon>
        <taxon>Metazoa</taxon>
        <taxon>Chordata</taxon>
        <taxon>Craniata</taxon>
        <taxon>Vertebrata</taxon>
        <taxon>Euteleostomi</taxon>
        <taxon>Amphibia</taxon>
        <taxon>Batrachia</taxon>
        <taxon>Caudata</taxon>
        <taxon>Salamandroidea</taxon>
        <taxon>Salamandridae</taxon>
        <taxon>Pleurodelinae</taxon>
        <taxon>Pleurodeles</taxon>
    </lineage>
</organism>
<dbReference type="GO" id="GO:0120550">
    <property type="term" value="F:methyltransferase cap2 activity"/>
    <property type="evidence" value="ECO:0007669"/>
    <property type="project" value="UniProtKB-EC"/>
</dbReference>
<comment type="caution">
    <text evidence="18">The sequence shown here is derived from an EMBL/GenBank/DDBJ whole genome shotgun (WGS) entry which is preliminary data.</text>
</comment>
<evidence type="ECO:0000256" key="5">
    <source>
        <dbReference type="ARBA" id="ARBA00022490"/>
    </source>
</evidence>
<dbReference type="EMBL" id="JANPWB010000016">
    <property type="protein sequence ID" value="KAJ1081934.1"/>
    <property type="molecule type" value="Genomic_DNA"/>
</dbReference>
<evidence type="ECO:0000256" key="8">
    <source>
        <dbReference type="ARBA" id="ARBA00022679"/>
    </source>
</evidence>
<dbReference type="EC" id="2.1.1.296" evidence="3"/>
<feature type="binding site" evidence="16">
    <location>
        <position position="151"/>
    </location>
    <ligand>
        <name>S-adenosyl-L-methionine</name>
        <dbReference type="ChEBI" id="CHEBI:59789"/>
    </ligand>
</feature>
<sequence>MYSPDVHVEIEDLFEKKFTYQKPKNNEWALPEPDKLCNTDPQEYEMLLALKESLNQVKNLLSDKKLDEWHLHTSSTNKAGRIISEVRRTVNAELCTQAWCKFHEILSSFPLLPQEALWNRELNSVHLCEAPGAFITSLNHYLKSHELNCDWNWVANTLNPYYEANDGLQMIADDRFIASTLTWWYFGPDNTGDIMKSSHLTGLQQFIGHMSCVHLVTADGSFDCQGNPGEQEGLVAPLHYCEAITALMILGTGGSFVLKTFTLFEQASVNLIYLLNCCFEKVCIFKPGTSKSGNSEVYIICLNYMGKAAIQPLLDKIACNFGTGILNKALFPQHAIPDSFIQTHLGCCSFFHKLQTNTILENLRLFQHKTKKDLARLTALRDYAVEYFLQKYNMKYIAKKQWIVKKPNVGCSLGNRWVGMRNRRSDTFNERRELDMLSWENKVLKGFFLPWAEKHSECNYGKGIVLEKPSFPLNCDEWYMVEGLKIAKVKCSPFCDGELLKSLNEAMVGSSISSTVTELPLQSCPSCHALSEEFILAELLDLSIQHQEASVNRLKGQIKCFVVGIPSLCNYQSQDNIEVILLKAQINYEYRCSLLHDGDPKYHQHLLQAILFSMQQLQPESSLILPIMSCLTRFTAGLLYILHHCFRHISFVCPISAQSMGIGAVLLCSGYEGLLAPVLTHLQTLSTEVNSMLDLQKQVLECVPIEHLLTGPLLEFLWDLNSAITKQRLHVIGQVAHQKESNVKAD</sequence>
<comment type="catalytic activity">
    <reaction evidence="12">
        <text>a 5'-end (N(7)-methyl 5'-triphosphoguanosine)-(2'-O-methyl-ribonucleoside)-(ribonucleotide) in mRNA + S-adenosyl-L-methionine = a 5'-end (N(7)-methyl 5'-triphosphoguanosine)-(2'-O-methyl-ribonucleoside)-(2'-O-methyl-ribonucleotide) in mRNA + S-adenosyl-L-homocysteine + H(+)</text>
        <dbReference type="Rhea" id="RHEA:67024"/>
        <dbReference type="Rhea" id="RHEA-COMP:17169"/>
        <dbReference type="Rhea" id="RHEA-COMP:17170"/>
        <dbReference type="ChEBI" id="CHEBI:15378"/>
        <dbReference type="ChEBI" id="CHEBI:57856"/>
        <dbReference type="ChEBI" id="CHEBI:59789"/>
        <dbReference type="ChEBI" id="CHEBI:167612"/>
        <dbReference type="ChEBI" id="CHEBI:167614"/>
        <dbReference type="EC" id="2.1.1.296"/>
    </reaction>
</comment>
<evidence type="ECO:0000256" key="6">
    <source>
        <dbReference type="ARBA" id="ARBA00022603"/>
    </source>
</evidence>
<evidence type="ECO:0000256" key="13">
    <source>
        <dbReference type="ARBA" id="ARBA00075600"/>
    </source>
</evidence>
<dbReference type="GO" id="GO:0005737">
    <property type="term" value="C:cytoplasm"/>
    <property type="evidence" value="ECO:0007669"/>
    <property type="project" value="UniProtKB-SubCell"/>
</dbReference>
<dbReference type="SUPFAM" id="SSF53335">
    <property type="entry name" value="S-adenosyl-L-methionine-dependent methyltransferases"/>
    <property type="match status" value="1"/>
</dbReference>
<dbReference type="InterPro" id="IPR002877">
    <property type="entry name" value="RNA_MeTrfase_FtsJ_dom"/>
</dbReference>
<feature type="domain" description="Adrift-type SAM-dependent 2'-O-MTase" evidence="17">
    <location>
        <begin position="93"/>
        <end position="306"/>
    </location>
</feature>
<dbReference type="InterPro" id="IPR025807">
    <property type="entry name" value="Adrift-typ_MeTrfase"/>
</dbReference>
<evidence type="ECO:0000259" key="17">
    <source>
        <dbReference type="PROSITE" id="PS51614"/>
    </source>
</evidence>
<evidence type="ECO:0000256" key="16">
    <source>
        <dbReference type="PROSITE-ProRule" id="PRU00946"/>
    </source>
</evidence>
<dbReference type="Gene3D" id="3.40.50.12760">
    <property type="match status" value="2"/>
</dbReference>
<gene>
    <name evidence="18" type="ORF">NDU88_002106</name>
</gene>
<dbReference type="Pfam" id="PF01728">
    <property type="entry name" value="FtsJ"/>
    <property type="match status" value="1"/>
</dbReference>
<evidence type="ECO:0000256" key="14">
    <source>
        <dbReference type="ARBA" id="ARBA00078839"/>
    </source>
</evidence>
<keyword evidence="5" id="KW-0963">Cytoplasm</keyword>
<dbReference type="InterPro" id="IPR029063">
    <property type="entry name" value="SAM-dependent_MTases_sf"/>
</dbReference>
<dbReference type="PANTHER" id="PTHR16121">
    <property type="entry name" value="CAP-SPECIFIC MRNA (NUCLEOSIDE-2'-O-)-METHYLTRANSFERASE 1-RELATED"/>
    <property type="match status" value="1"/>
</dbReference>
<evidence type="ECO:0000256" key="10">
    <source>
        <dbReference type="ARBA" id="ARBA00023042"/>
    </source>
</evidence>
<keyword evidence="19" id="KW-1185">Reference proteome</keyword>